<protein>
    <recommendedName>
        <fullName evidence="4">YD repeat-containing protein</fullName>
    </recommendedName>
</protein>
<proteinExistence type="predicted"/>
<sequence length="1088" mass="121527">MKKEKIKVALILSFLSASTIQFNAQTYWLDMQTINANRPNVSKPETSGLTQFKISDQQVDLSTGIVRPSIAIADISTKSLSENVSLIYDKGKGIRVNDIASDAGLGWEIEAGGYISRKVNGFPDDITIYTNAAVGVAGTISTPMPNNQKSINGWLDYANWNPKIFATPYNGTFIMAEKPYNNQSLGGALQGLAINIKNGINVDKFRSLLAQPVGGPAPNISDGYLIADLAAMLGVGWQILNVDGEPDEFYFKVGKYSGKFIFDGDRNPVTIPHIPGLKIKAPFGSTDNKWVITTPEGIVYTLPNTPEYTERLYSETETTPEHDDSWGLNTPDRNEGIDANEYTSKWYVSKMEGISGDYMNYAYETLPDLIYNEKSFIKQKFFPGGSYTANPPNYFIFSGDPGFTEREVPRNTDFRLKSPKRISVITTSDQNKISLFYNGLERQDIDQSQNGNSKRKSLSSVEKYDFNNNRISKMEFVQSYFTGSCNDYKCKRLKLGSLKSIGTSNDQIASTDFEYNMTESLPSRNAFQQDFWGYFNDNTAMTLVPEVISASYGWNYAGANRRPSENRSKAAVLTKIVYPTKGSISYEYELNDFNTGGASYITNNKTGGLRIKNIVKKENSQSQAITTTYKYLLANGQTSGEIHPELLQVAASFNNNGAGRLSEIQKITVNENNGNRSRYMVIYSSPKYMYTDDLIRYSRVVAETDGKGIKEYTLSAFSTHPDDNKVGKTWKNAGTSNGGFTLDPLYFSPYFSKYDTWSAPTIHHPDKSYLRGLILNVKEKDNNGILLKEIDNHYQINPSGFTPATVYSLGVNSKDVFLAENSEVSEISYEVSKFTGDYVFMNDSTVKDYMNNTTVSSLENNAFNSLCFLANKNIKYSDNELMEVNFKYPTDKQINKLILANIISEPVETQVKKNGKIISKHEIKYDNPSHLYPSSIIKEDLLGIATTEITYDQYDSGNLTQYTDKNGLTTSIIWGYKNTQPIAKIEGAKLTDISQSLIDSIVTASNTDASAMANNDESAFLSVLNTFKNALPNYQITTYTYDPLIGVRSITPPSGIRENYIYDSAGRLQKVVDVNGQIVKEMKYNYKN</sequence>
<comment type="caution">
    <text evidence="2">The sequence shown here is derived from an EMBL/GenBank/DDBJ whole genome shotgun (WGS) entry which is preliminary data.</text>
</comment>
<keyword evidence="1" id="KW-0732">Signal</keyword>
<evidence type="ECO:0008006" key="4">
    <source>
        <dbReference type="Google" id="ProtNLM"/>
    </source>
</evidence>
<dbReference type="EMBL" id="JAVIXS010000006">
    <property type="protein sequence ID" value="MDR4952608.1"/>
    <property type="molecule type" value="Genomic_DNA"/>
</dbReference>
<feature type="signal peptide" evidence="1">
    <location>
        <begin position="1"/>
        <end position="24"/>
    </location>
</feature>
<dbReference type="RefSeq" id="WP_309522139.1">
    <property type="nucleotide sequence ID" value="NZ_JAVIXS010000006.1"/>
</dbReference>
<gene>
    <name evidence="2" type="ORF">REB14_10515</name>
</gene>
<evidence type="ECO:0000313" key="2">
    <source>
        <dbReference type="EMBL" id="MDR4952608.1"/>
    </source>
</evidence>
<accession>A0ABU1E4A1</accession>
<name>A0ABU1E4A1_9FLAO</name>
<evidence type="ECO:0000313" key="3">
    <source>
        <dbReference type="Proteomes" id="UP001260959"/>
    </source>
</evidence>
<organism evidence="2 3">
    <name type="scientific">Chryseobacterium metallicongregator</name>
    <dbReference type="NCBI Taxonomy" id="3073042"/>
    <lineage>
        <taxon>Bacteria</taxon>
        <taxon>Pseudomonadati</taxon>
        <taxon>Bacteroidota</taxon>
        <taxon>Flavobacteriia</taxon>
        <taxon>Flavobacteriales</taxon>
        <taxon>Weeksellaceae</taxon>
        <taxon>Chryseobacterium group</taxon>
        <taxon>Chryseobacterium</taxon>
    </lineage>
</organism>
<feature type="chain" id="PRO_5047336181" description="YD repeat-containing protein" evidence="1">
    <location>
        <begin position="25"/>
        <end position="1088"/>
    </location>
</feature>
<evidence type="ECO:0000256" key="1">
    <source>
        <dbReference type="SAM" id="SignalP"/>
    </source>
</evidence>
<keyword evidence="3" id="KW-1185">Reference proteome</keyword>
<dbReference type="Proteomes" id="UP001260959">
    <property type="component" value="Unassembled WGS sequence"/>
</dbReference>
<reference evidence="2 3" key="1">
    <citation type="submission" date="2023-08" db="EMBL/GenBank/DDBJ databases">
        <authorList>
            <person name="Maltman C."/>
        </authorList>
    </citation>
    <scope>NUCLEOTIDE SEQUENCE [LARGE SCALE GENOMIC DNA]</scope>
    <source>
        <strain evidence="2 3">ES2</strain>
    </source>
</reference>
<dbReference type="Gene3D" id="2.180.10.10">
    <property type="entry name" value="RHS repeat-associated core"/>
    <property type="match status" value="1"/>
</dbReference>